<dbReference type="Proteomes" id="UP000571183">
    <property type="component" value="Unassembled WGS sequence"/>
</dbReference>
<keyword evidence="2" id="KW-1185">Reference proteome</keyword>
<name>A0A840DLI7_9MICO</name>
<comment type="caution">
    <text evidence="1">The sequence shown here is derived from an EMBL/GenBank/DDBJ whole genome shotgun (WGS) entry which is preliminary data.</text>
</comment>
<proteinExistence type="predicted"/>
<reference evidence="1" key="1">
    <citation type="submission" date="2020-08" db="EMBL/GenBank/DDBJ databases">
        <title>Sequencing the genomes of 1000 actinobacteria strains.</title>
        <authorList>
            <person name="Klenk H.-P."/>
        </authorList>
    </citation>
    <scope>NUCLEOTIDE SEQUENCE [LARGE SCALE GENOMIC DNA]</scope>
    <source>
        <strain evidence="1">DSM 27064</strain>
    </source>
</reference>
<evidence type="ECO:0000313" key="1">
    <source>
        <dbReference type="EMBL" id="MBB4070847.1"/>
    </source>
</evidence>
<evidence type="ECO:0000313" key="2">
    <source>
        <dbReference type="Proteomes" id="UP000571183"/>
    </source>
</evidence>
<dbReference type="EMBL" id="JACIFD010000001">
    <property type="protein sequence ID" value="MBB4070847.1"/>
    <property type="molecule type" value="Genomic_DNA"/>
</dbReference>
<sequence>MGHSIPNGVPRPLHAAILACETAEGGSTAAATQAAPAYWKLTWLEGAAYLSCTLRPEQVLTLHNGAPVWRSLDSAWSLQPSGAETPTGGSAHDAAAYSAVIDSADEDDDWLL</sequence>
<gene>
    <name evidence="1" type="ORF">F5897_000123</name>
</gene>
<dbReference type="AlphaFoldDB" id="A0A840DLI7"/>
<organism evidence="1 2">
    <name type="scientific">Canibacter oris</name>
    <dbReference type="NCBI Taxonomy" id="1365628"/>
    <lineage>
        <taxon>Bacteria</taxon>
        <taxon>Bacillati</taxon>
        <taxon>Actinomycetota</taxon>
        <taxon>Actinomycetes</taxon>
        <taxon>Micrococcales</taxon>
        <taxon>Microbacteriaceae</taxon>
        <taxon>Canibacter</taxon>
    </lineage>
</organism>
<accession>A0A840DLI7</accession>
<dbReference type="RefSeq" id="WP_183304118.1">
    <property type="nucleotide sequence ID" value="NZ_JACIFD010000001.1"/>
</dbReference>
<protein>
    <submittedName>
        <fullName evidence="1">Uncharacterized protein</fullName>
    </submittedName>
</protein>